<feature type="transmembrane region" description="Helical" evidence="7">
    <location>
        <begin position="239"/>
        <end position="260"/>
    </location>
</feature>
<dbReference type="InterPro" id="IPR036259">
    <property type="entry name" value="MFS_trans_sf"/>
</dbReference>
<dbReference type="PANTHER" id="PTHR43266">
    <property type="entry name" value="MACROLIDE-EFFLUX PROTEIN"/>
    <property type="match status" value="1"/>
</dbReference>
<feature type="transmembrane region" description="Helical" evidence="7">
    <location>
        <begin position="302"/>
        <end position="321"/>
    </location>
</feature>
<evidence type="ECO:0000256" key="2">
    <source>
        <dbReference type="ARBA" id="ARBA00022448"/>
    </source>
</evidence>
<comment type="subcellular location">
    <subcellularLocation>
        <location evidence="1">Cell membrane</location>
        <topology evidence="1">Multi-pass membrane protein</topology>
    </subcellularLocation>
</comment>
<evidence type="ECO:0000313" key="8">
    <source>
        <dbReference type="EMBL" id="MBW7473158.1"/>
    </source>
</evidence>
<reference evidence="8 9" key="1">
    <citation type="submission" date="2021-07" db="EMBL/GenBank/DDBJ databases">
        <title>Paenibacillus radiodurans sp. nov., isolated from the southeastern edge of Tengger Desert.</title>
        <authorList>
            <person name="Zhang G."/>
        </authorList>
    </citation>
    <scope>NUCLEOTIDE SEQUENCE [LARGE SCALE GENOMIC DNA]</scope>
    <source>
        <strain evidence="8 9">DT7-4</strain>
    </source>
</reference>
<keyword evidence="6 7" id="KW-0472">Membrane</keyword>
<dbReference type="Pfam" id="PF07690">
    <property type="entry name" value="MFS_1"/>
    <property type="match status" value="1"/>
</dbReference>
<dbReference type="RefSeq" id="WP_219870413.1">
    <property type="nucleotide sequence ID" value="NZ_JAHZIJ010000001.1"/>
</dbReference>
<dbReference type="CDD" id="cd06173">
    <property type="entry name" value="MFS_MefA_like"/>
    <property type="match status" value="1"/>
</dbReference>
<feature type="transmembrane region" description="Helical" evidence="7">
    <location>
        <begin position="100"/>
        <end position="128"/>
    </location>
</feature>
<keyword evidence="9" id="KW-1185">Reference proteome</keyword>
<evidence type="ECO:0000256" key="4">
    <source>
        <dbReference type="ARBA" id="ARBA00022692"/>
    </source>
</evidence>
<accession>A0ABS7D025</accession>
<comment type="caution">
    <text evidence="8">The sequence shown here is derived from an EMBL/GenBank/DDBJ whole genome shotgun (WGS) entry which is preliminary data.</text>
</comment>
<feature type="transmembrane region" description="Helical" evidence="7">
    <location>
        <begin position="361"/>
        <end position="384"/>
    </location>
</feature>
<evidence type="ECO:0000256" key="3">
    <source>
        <dbReference type="ARBA" id="ARBA00022475"/>
    </source>
</evidence>
<evidence type="ECO:0000256" key="6">
    <source>
        <dbReference type="ARBA" id="ARBA00023136"/>
    </source>
</evidence>
<feature type="transmembrane region" description="Helical" evidence="7">
    <location>
        <begin position="327"/>
        <end position="349"/>
    </location>
</feature>
<dbReference type="EMBL" id="JAHZIJ010000001">
    <property type="protein sequence ID" value="MBW7473158.1"/>
    <property type="molecule type" value="Genomic_DNA"/>
</dbReference>
<protein>
    <submittedName>
        <fullName evidence="8">MFS transporter</fullName>
    </submittedName>
</protein>
<keyword evidence="4 7" id="KW-0812">Transmembrane</keyword>
<evidence type="ECO:0000256" key="7">
    <source>
        <dbReference type="SAM" id="Phobius"/>
    </source>
</evidence>
<feature type="transmembrane region" description="Helical" evidence="7">
    <location>
        <begin position="25"/>
        <end position="51"/>
    </location>
</feature>
<proteinExistence type="predicted"/>
<evidence type="ECO:0000313" key="9">
    <source>
        <dbReference type="Proteomes" id="UP000812277"/>
    </source>
</evidence>
<organism evidence="8 9">
    <name type="scientific">Paenibacillus oenotherae</name>
    <dbReference type="NCBI Taxonomy" id="1435645"/>
    <lineage>
        <taxon>Bacteria</taxon>
        <taxon>Bacillati</taxon>
        <taxon>Bacillota</taxon>
        <taxon>Bacilli</taxon>
        <taxon>Bacillales</taxon>
        <taxon>Paenibacillaceae</taxon>
        <taxon>Paenibacillus</taxon>
    </lineage>
</organism>
<feature type="transmembrane region" description="Helical" evidence="7">
    <location>
        <begin position="390"/>
        <end position="410"/>
    </location>
</feature>
<evidence type="ECO:0000256" key="5">
    <source>
        <dbReference type="ARBA" id="ARBA00022989"/>
    </source>
</evidence>
<dbReference type="Proteomes" id="UP000812277">
    <property type="component" value="Unassembled WGS sequence"/>
</dbReference>
<feature type="transmembrane region" description="Helical" evidence="7">
    <location>
        <begin position="175"/>
        <end position="200"/>
    </location>
</feature>
<dbReference type="PRINTS" id="PR01988">
    <property type="entry name" value="EXPORTERBACE"/>
</dbReference>
<dbReference type="InterPro" id="IPR022324">
    <property type="entry name" value="Bacilysin_exporter_BacE_put"/>
</dbReference>
<name>A0ABS7D025_9BACL</name>
<dbReference type="PANTHER" id="PTHR43266:SF2">
    <property type="entry name" value="MAJOR FACILITATOR SUPERFAMILY (MFS) PROFILE DOMAIN-CONTAINING PROTEIN"/>
    <property type="match status" value="1"/>
</dbReference>
<dbReference type="InterPro" id="IPR011701">
    <property type="entry name" value="MFS"/>
</dbReference>
<feature type="transmembrane region" description="Helical" evidence="7">
    <location>
        <begin position="272"/>
        <end position="293"/>
    </location>
</feature>
<keyword evidence="5 7" id="KW-1133">Transmembrane helix</keyword>
<keyword evidence="3" id="KW-1003">Cell membrane</keyword>
<keyword evidence="2" id="KW-0813">Transport</keyword>
<dbReference type="SUPFAM" id="SSF103473">
    <property type="entry name" value="MFS general substrate transporter"/>
    <property type="match status" value="1"/>
</dbReference>
<feature type="transmembrane region" description="Helical" evidence="7">
    <location>
        <begin position="57"/>
        <end position="79"/>
    </location>
</feature>
<gene>
    <name evidence="8" type="ORF">K0T92_00210</name>
</gene>
<evidence type="ECO:0000256" key="1">
    <source>
        <dbReference type="ARBA" id="ARBA00004651"/>
    </source>
</evidence>
<dbReference type="Gene3D" id="1.20.1250.20">
    <property type="entry name" value="MFS general substrate transporter like domains"/>
    <property type="match status" value="1"/>
</dbReference>
<sequence>MFIPTQEAALPLPQDNKGLWRNRNFVLVLSGYTLSTFGNCFHSVALSLWILQTTGSARYMSAILLIYIFTQLAFGTMAGTVVDRMDRRKLMWMADSIRGVLVLGVALCIAIPDVPIAIVFALTALVSIGGLFQSPALHASIVNIVGVSKVQKAVGFINISDNTARISGLALGGAFVAMFGGSVAIIVDACAFFLSALLVLACTRFPSSHSTEQKEKQSFWQDMKSGLQYIWKDSFIRSLVFLAPVVNMFFVSSLMLIQVMAVKQWSANPMQFGLIEACIPTGYIIGAGVILLIDTRMKRRGLLICGSLIAMSPVLITLSLLTSAWPAIPLILLMGFLFSFCTMLSSIILRVKVSPELQGRVFSTLGSLSSVLPPVGIVAASFLADLKGPDIPLTGFGIALLLISVLILLFQRALRTFN</sequence>